<keyword evidence="2" id="KW-0560">Oxidoreductase</keyword>
<proteinExistence type="inferred from homology"/>
<dbReference type="PANTHER" id="PTHR44154">
    <property type="entry name" value="QUINONE OXIDOREDUCTASE"/>
    <property type="match status" value="1"/>
</dbReference>
<dbReference type="RefSeq" id="WP_344737678.1">
    <property type="nucleotide sequence ID" value="NZ_BAAAYU010000005.1"/>
</dbReference>
<keyword evidence="2" id="KW-0479">Metal-binding</keyword>
<dbReference type="SUPFAM" id="SSF51735">
    <property type="entry name" value="NAD(P)-binding Rossmann-fold domains"/>
    <property type="match status" value="1"/>
</dbReference>
<accession>A0ABP7AL22</accession>
<dbReference type="PANTHER" id="PTHR44154:SF1">
    <property type="entry name" value="QUINONE OXIDOREDUCTASE"/>
    <property type="match status" value="1"/>
</dbReference>
<keyword evidence="5" id="KW-1185">Reference proteome</keyword>
<evidence type="ECO:0000313" key="5">
    <source>
        <dbReference type="Proteomes" id="UP001501697"/>
    </source>
</evidence>
<dbReference type="Pfam" id="PF08240">
    <property type="entry name" value="ADH_N"/>
    <property type="match status" value="1"/>
</dbReference>
<dbReference type="SMART" id="SM00829">
    <property type="entry name" value="PKS_ER"/>
    <property type="match status" value="1"/>
</dbReference>
<gene>
    <name evidence="4" type="ORF">GCM10022200_17940</name>
</gene>
<evidence type="ECO:0000256" key="1">
    <source>
        <dbReference type="ARBA" id="ARBA00022857"/>
    </source>
</evidence>
<keyword evidence="2" id="KW-0862">Zinc</keyword>
<sequence length="347" mass="37120">MTDKQTAETSARTMRAVGYSANLPVDDENSLVVRDVPAPTLEAHDLLVEVHAVSVNPVDVKQRAGASAHGFRVLGYDAAGVVVGTGNAVTLFEKGDHVYYAGALNRPGSNAQFQAVDERIVGRKPASLSFADAAALPLTTLTAYEALFHKLHLDETSEGVLLIVGAAGGVGSIMIQLAKVKAPGIRVIATASRPETIAWVTELGADAVVDHHGDLAANVHAVAPDGVDWIFTAASERPGSVAAYVKISKPFGQIVAIDDPHHLDVVSLKGKALSWHWEFMFARSMHRSADMIEQHRILSEVAELVDEGRVRSTATQRFSPIDPVQLRRAHRVVESGRAIGKVVVFDD</sequence>
<evidence type="ECO:0000313" key="4">
    <source>
        <dbReference type="EMBL" id="GAA3635097.1"/>
    </source>
</evidence>
<dbReference type="EMBL" id="BAAAYU010000005">
    <property type="protein sequence ID" value="GAA3635097.1"/>
    <property type="molecule type" value="Genomic_DNA"/>
</dbReference>
<dbReference type="InterPro" id="IPR020843">
    <property type="entry name" value="ER"/>
</dbReference>
<dbReference type="Gene3D" id="3.40.50.720">
    <property type="entry name" value="NAD(P)-binding Rossmann-like Domain"/>
    <property type="match status" value="1"/>
</dbReference>
<dbReference type="InterPro" id="IPR011032">
    <property type="entry name" value="GroES-like_sf"/>
</dbReference>
<evidence type="ECO:0000256" key="2">
    <source>
        <dbReference type="RuleBase" id="RU364000"/>
    </source>
</evidence>
<dbReference type="Gene3D" id="3.90.180.10">
    <property type="entry name" value="Medium-chain alcohol dehydrogenases, catalytic domain"/>
    <property type="match status" value="1"/>
</dbReference>
<dbReference type="InterPro" id="IPR051603">
    <property type="entry name" value="Zinc-ADH_QOR/CCCR"/>
</dbReference>
<dbReference type="CDD" id="cd08252">
    <property type="entry name" value="AL_MDR"/>
    <property type="match status" value="1"/>
</dbReference>
<dbReference type="InterPro" id="IPR013154">
    <property type="entry name" value="ADH-like_N"/>
</dbReference>
<feature type="domain" description="Enoyl reductase (ER)" evidence="3">
    <location>
        <begin position="26"/>
        <end position="344"/>
    </location>
</feature>
<comment type="caution">
    <text evidence="4">The sequence shown here is derived from an EMBL/GenBank/DDBJ whole genome shotgun (WGS) entry which is preliminary data.</text>
</comment>
<dbReference type="Proteomes" id="UP001501697">
    <property type="component" value="Unassembled WGS sequence"/>
</dbReference>
<keyword evidence="1" id="KW-0521">NADP</keyword>
<organism evidence="4 5">
    <name type="scientific">Microbacterium awajiense</name>
    <dbReference type="NCBI Taxonomy" id="415214"/>
    <lineage>
        <taxon>Bacteria</taxon>
        <taxon>Bacillati</taxon>
        <taxon>Actinomycetota</taxon>
        <taxon>Actinomycetes</taxon>
        <taxon>Micrococcales</taxon>
        <taxon>Microbacteriaceae</taxon>
        <taxon>Microbacterium</taxon>
    </lineage>
</organism>
<dbReference type="Pfam" id="PF13602">
    <property type="entry name" value="ADH_zinc_N_2"/>
    <property type="match status" value="1"/>
</dbReference>
<evidence type="ECO:0000259" key="3">
    <source>
        <dbReference type="SMART" id="SM00829"/>
    </source>
</evidence>
<dbReference type="InterPro" id="IPR014182">
    <property type="entry name" value="ADH_Zn_typ-1"/>
</dbReference>
<protein>
    <recommendedName>
        <fullName evidence="2">Zinc-type alcohol dehydrogenase-like protein</fullName>
    </recommendedName>
</protein>
<comment type="similarity">
    <text evidence="2">Belongs to the zinc-containing alcohol dehydrogenase family. Quinone oxidoreductase subfamily.</text>
</comment>
<reference evidence="5" key="1">
    <citation type="journal article" date="2019" name="Int. J. Syst. Evol. Microbiol.">
        <title>The Global Catalogue of Microorganisms (GCM) 10K type strain sequencing project: providing services to taxonomists for standard genome sequencing and annotation.</title>
        <authorList>
            <consortium name="The Broad Institute Genomics Platform"/>
            <consortium name="The Broad Institute Genome Sequencing Center for Infectious Disease"/>
            <person name="Wu L."/>
            <person name="Ma J."/>
        </authorList>
    </citation>
    <scope>NUCLEOTIDE SEQUENCE [LARGE SCALE GENOMIC DNA]</scope>
    <source>
        <strain evidence="5">JCM 16544</strain>
    </source>
</reference>
<name>A0ABP7AL22_9MICO</name>
<dbReference type="NCBIfam" id="TIGR02817">
    <property type="entry name" value="adh_fam_1"/>
    <property type="match status" value="1"/>
</dbReference>
<dbReference type="SUPFAM" id="SSF50129">
    <property type="entry name" value="GroES-like"/>
    <property type="match status" value="1"/>
</dbReference>
<dbReference type="InterPro" id="IPR036291">
    <property type="entry name" value="NAD(P)-bd_dom_sf"/>
</dbReference>